<dbReference type="Proteomes" id="UP000031620">
    <property type="component" value="Chromosome"/>
</dbReference>
<dbReference type="InterPro" id="IPR010982">
    <property type="entry name" value="Lambda_DNA-bd_dom_sf"/>
</dbReference>
<dbReference type="CDD" id="cd00093">
    <property type="entry name" value="HTH_XRE"/>
    <property type="match status" value="1"/>
</dbReference>
<proteinExistence type="predicted"/>
<gene>
    <name evidence="4" type="ORF">LOOC260_100910</name>
</gene>
<dbReference type="AlphaFoldDB" id="A0A0A1GRU0"/>
<dbReference type="KEGG" id="lho:LOOC260_100910"/>
<keyword evidence="2" id="KW-0812">Transmembrane</keyword>
<dbReference type="PANTHER" id="PTHR46558:SF4">
    <property type="entry name" value="DNA-BIDING PHAGE PROTEIN"/>
    <property type="match status" value="1"/>
</dbReference>
<dbReference type="PANTHER" id="PTHR46558">
    <property type="entry name" value="TRACRIPTIONAL REGULATORY PROTEIN-RELATED-RELATED"/>
    <property type="match status" value="1"/>
</dbReference>
<sequence length="186" mass="21745">MKIGQRLQDLRQKNGASQEMVANKIHVSRQTISNWENEHSIPDLQSLLLLADLYSTTLDELVRGDLDMLDAKKVIKQMVWYTVGLLVSVIFVYLGFYLLTFGKYWSVASYLTGFALFAYFTYKFFKLQKQKNVWTIAEIRYYMKTGKIRKSKNRKRKVIFESLFGALLGAIIGVVLMFILLHFMRF</sequence>
<feature type="transmembrane region" description="Helical" evidence="2">
    <location>
        <begin position="104"/>
        <end position="122"/>
    </location>
</feature>
<dbReference type="Pfam" id="PF01381">
    <property type="entry name" value="HTH_3"/>
    <property type="match status" value="1"/>
</dbReference>
<feature type="domain" description="HTH cro/C1-type" evidence="3">
    <location>
        <begin position="7"/>
        <end position="61"/>
    </location>
</feature>
<dbReference type="HOGENOM" id="CLU_066192_2_2_9"/>
<dbReference type="InterPro" id="IPR001387">
    <property type="entry name" value="Cro/C1-type_HTH"/>
</dbReference>
<dbReference type="Gene3D" id="1.10.260.40">
    <property type="entry name" value="lambda repressor-like DNA-binding domains"/>
    <property type="match status" value="1"/>
</dbReference>
<keyword evidence="2" id="KW-1133">Transmembrane helix</keyword>
<evidence type="ECO:0000259" key="3">
    <source>
        <dbReference type="PROSITE" id="PS50943"/>
    </source>
</evidence>
<dbReference type="STRING" id="1291742.LOOC260_100910"/>
<evidence type="ECO:0000256" key="1">
    <source>
        <dbReference type="ARBA" id="ARBA00023125"/>
    </source>
</evidence>
<dbReference type="RefSeq" id="WP_041092084.1">
    <property type="nucleotide sequence ID" value="NZ_AP014680.1"/>
</dbReference>
<reference evidence="4 5" key="1">
    <citation type="submission" date="2014-11" db="EMBL/GenBank/DDBJ databases">
        <title>Complete genome sequence and analysis of Lactobacillus hokkaidonensis LOOC260T.</title>
        <authorList>
            <person name="Tanizawa Y."/>
            <person name="Tohno M."/>
            <person name="Kaminuma E."/>
            <person name="Nakamura Y."/>
            <person name="Arita M."/>
        </authorList>
    </citation>
    <scope>NUCLEOTIDE SEQUENCE [LARGE SCALE GENOMIC DNA]</scope>
    <source>
        <strain evidence="4 5">LOOC260</strain>
    </source>
</reference>
<dbReference type="GO" id="GO:0003677">
    <property type="term" value="F:DNA binding"/>
    <property type="evidence" value="ECO:0007669"/>
    <property type="project" value="UniProtKB-KW"/>
</dbReference>
<evidence type="ECO:0000256" key="2">
    <source>
        <dbReference type="SAM" id="Phobius"/>
    </source>
</evidence>
<feature type="transmembrane region" description="Helical" evidence="2">
    <location>
        <begin position="78"/>
        <end position="98"/>
    </location>
</feature>
<dbReference type="PROSITE" id="PS50943">
    <property type="entry name" value="HTH_CROC1"/>
    <property type="match status" value="1"/>
</dbReference>
<accession>A0A0A1GRU0</accession>
<keyword evidence="2" id="KW-0472">Membrane</keyword>
<dbReference type="SUPFAM" id="SSF47413">
    <property type="entry name" value="lambda repressor-like DNA-binding domains"/>
    <property type="match status" value="1"/>
</dbReference>
<dbReference type="EMBL" id="AP014680">
    <property type="protein sequence ID" value="BAP84670.1"/>
    <property type="molecule type" value="Genomic_DNA"/>
</dbReference>
<evidence type="ECO:0000313" key="5">
    <source>
        <dbReference type="Proteomes" id="UP000031620"/>
    </source>
</evidence>
<dbReference type="SMART" id="SM00530">
    <property type="entry name" value="HTH_XRE"/>
    <property type="match status" value="1"/>
</dbReference>
<name>A0A0A1GRU0_9LACO</name>
<feature type="transmembrane region" description="Helical" evidence="2">
    <location>
        <begin position="158"/>
        <end position="184"/>
    </location>
</feature>
<protein>
    <submittedName>
        <fullName evidence="4">Putative transcriptional regulator</fullName>
    </submittedName>
</protein>
<keyword evidence="1" id="KW-0238">DNA-binding</keyword>
<evidence type="ECO:0000313" key="4">
    <source>
        <dbReference type="EMBL" id="BAP84670.1"/>
    </source>
</evidence>
<organism evidence="4 5">
    <name type="scientific">Paucilactobacillus hokkaidonensis JCM 18461</name>
    <dbReference type="NCBI Taxonomy" id="1291742"/>
    <lineage>
        <taxon>Bacteria</taxon>
        <taxon>Bacillati</taxon>
        <taxon>Bacillota</taxon>
        <taxon>Bacilli</taxon>
        <taxon>Lactobacillales</taxon>
        <taxon>Lactobacillaceae</taxon>
        <taxon>Paucilactobacillus</taxon>
    </lineage>
</organism>